<dbReference type="EMBL" id="JAWWNJ010000115">
    <property type="protein sequence ID" value="KAK6991769.1"/>
    <property type="molecule type" value="Genomic_DNA"/>
</dbReference>
<comment type="caution">
    <text evidence="2">The sequence shown here is derived from an EMBL/GenBank/DDBJ whole genome shotgun (WGS) entry which is preliminary data.</text>
</comment>
<organism evidence="2 3">
    <name type="scientific">Favolaschia claudopus</name>
    <dbReference type="NCBI Taxonomy" id="2862362"/>
    <lineage>
        <taxon>Eukaryota</taxon>
        <taxon>Fungi</taxon>
        <taxon>Dikarya</taxon>
        <taxon>Basidiomycota</taxon>
        <taxon>Agaricomycotina</taxon>
        <taxon>Agaricomycetes</taxon>
        <taxon>Agaricomycetidae</taxon>
        <taxon>Agaricales</taxon>
        <taxon>Marasmiineae</taxon>
        <taxon>Mycenaceae</taxon>
        <taxon>Favolaschia</taxon>
    </lineage>
</organism>
<dbReference type="Proteomes" id="UP001362999">
    <property type="component" value="Unassembled WGS sequence"/>
</dbReference>
<evidence type="ECO:0000313" key="3">
    <source>
        <dbReference type="Proteomes" id="UP001362999"/>
    </source>
</evidence>
<feature type="region of interest" description="Disordered" evidence="1">
    <location>
        <begin position="74"/>
        <end position="97"/>
    </location>
</feature>
<accession>A0AAV9ZS11</accession>
<gene>
    <name evidence="2" type="ORF">R3P38DRAFT_228363</name>
</gene>
<evidence type="ECO:0000313" key="2">
    <source>
        <dbReference type="EMBL" id="KAK6991769.1"/>
    </source>
</evidence>
<sequence length="259" mass="29007">MWSRISSEGIPSTSSRDGFAGGYGVVGVVVDLSRAHVRLDDVSSRLRWNLGRYGLRPNHHWLFSFNVSSKTGQPQLGMGSVGDKRRSKAFEGPEAHKGERPDVLELPRVRQVDWETLIRLEEMLSFLSSDLLAMQIPWLRPVLPDIIVGAMEEELAPVPWDDPSLCGESRIPACFSVGPIVRRRNQWNVVNQALWTRLLLIHRVPDSSIQSPAISLRPLHHISCICLAALEWPDGHLFAMASFWDQDAEDAEVSCPSVN</sequence>
<reference evidence="2 3" key="1">
    <citation type="journal article" date="2024" name="J Genomics">
        <title>Draft genome sequencing and assembly of Favolaschia claudopus CIRM-BRFM 2984 isolated from oak limbs.</title>
        <authorList>
            <person name="Navarro D."/>
            <person name="Drula E."/>
            <person name="Chaduli D."/>
            <person name="Cazenave R."/>
            <person name="Ahrendt S."/>
            <person name="Wang J."/>
            <person name="Lipzen A."/>
            <person name="Daum C."/>
            <person name="Barry K."/>
            <person name="Grigoriev I.V."/>
            <person name="Favel A."/>
            <person name="Rosso M.N."/>
            <person name="Martin F."/>
        </authorList>
    </citation>
    <scope>NUCLEOTIDE SEQUENCE [LARGE SCALE GENOMIC DNA]</scope>
    <source>
        <strain evidence="2 3">CIRM-BRFM 2984</strain>
    </source>
</reference>
<evidence type="ECO:0000256" key="1">
    <source>
        <dbReference type="SAM" id="MobiDB-lite"/>
    </source>
</evidence>
<protein>
    <submittedName>
        <fullName evidence="2">Uncharacterized protein</fullName>
    </submittedName>
</protein>
<name>A0AAV9ZS11_9AGAR</name>
<feature type="compositionally biased region" description="Basic and acidic residues" evidence="1">
    <location>
        <begin position="82"/>
        <end position="97"/>
    </location>
</feature>
<keyword evidence="3" id="KW-1185">Reference proteome</keyword>
<dbReference type="AlphaFoldDB" id="A0AAV9ZS11"/>
<proteinExistence type="predicted"/>